<evidence type="ECO:0000259" key="2">
    <source>
        <dbReference type="Pfam" id="PF09335"/>
    </source>
</evidence>
<feature type="domain" description="VTT" evidence="2">
    <location>
        <begin position="51"/>
        <end position="155"/>
    </location>
</feature>
<feature type="transmembrane region" description="Helical" evidence="1">
    <location>
        <begin position="170"/>
        <end position="189"/>
    </location>
</feature>
<sequence>MFQRLYQWTLRLAESPHAPWTLGVIAFAESSFFPIPPDTILVPMSLAKPKQAWAYALICTIGSVAGALLGYAIGALLFETVGKWLINLYGYGARVEEVKTLYAHWGWAVILLKGLTPIPFKIVTITSGLLSYSLPIFVVLCLITRGARFFLLALLLKHFGEPINALLDKYFGWFLAGLLAIIIVGFWIATRVI</sequence>
<gene>
    <name evidence="3" type="ORF">SAMN05444581_109138</name>
</gene>
<dbReference type="Pfam" id="PF09335">
    <property type="entry name" value="VTT_dom"/>
    <property type="match status" value="1"/>
</dbReference>
<feature type="transmembrane region" description="Helical" evidence="1">
    <location>
        <begin position="132"/>
        <end position="155"/>
    </location>
</feature>
<dbReference type="PANTHER" id="PTHR42709">
    <property type="entry name" value="ALKALINE PHOSPHATASE LIKE PROTEIN"/>
    <property type="match status" value="1"/>
</dbReference>
<dbReference type="InterPro" id="IPR032816">
    <property type="entry name" value="VTT_dom"/>
</dbReference>
<evidence type="ECO:0000313" key="4">
    <source>
        <dbReference type="Proteomes" id="UP000198755"/>
    </source>
</evidence>
<dbReference type="STRING" id="1612308.SAMN05444581_109138"/>
<dbReference type="PANTHER" id="PTHR42709:SF11">
    <property type="entry name" value="DEDA FAMILY PROTEIN"/>
    <property type="match status" value="1"/>
</dbReference>
<dbReference type="GO" id="GO:0005886">
    <property type="term" value="C:plasma membrane"/>
    <property type="evidence" value="ECO:0007669"/>
    <property type="project" value="TreeGrafter"/>
</dbReference>
<accession>A0A1I4A7Z5</accession>
<dbReference type="OrthoDB" id="9810270at2"/>
<dbReference type="AlphaFoldDB" id="A0A1I4A7Z5"/>
<dbReference type="Proteomes" id="UP000198755">
    <property type="component" value="Unassembled WGS sequence"/>
</dbReference>
<dbReference type="InterPro" id="IPR051311">
    <property type="entry name" value="DedA_domain"/>
</dbReference>
<name>A0A1I4A7Z5_9HYPH</name>
<feature type="transmembrane region" description="Helical" evidence="1">
    <location>
        <begin position="102"/>
        <end position="120"/>
    </location>
</feature>
<protein>
    <submittedName>
        <fullName evidence="3">Membrane protein YqaA, SNARE-associated domain</fullName>
    </submittedName>
</protein>
<dbReference type="RefSeq" id="WP_091682534.1">
    <property type="nucleotide sequence ID" value="NZ_FOSN01000009.1"/>
</dbReference>
<keyword evidence="1" id="KW-0812">Transmembrane</keyword>
<evidence type="ECO:0000256" key="1">
    <source>
        <dbReference type="SAM" id="Phobius"/>
    </source>
</evidence>
<organism evidence="3 4">
    <name type="scientific">Methylocapsa palsarum</name>
    <dbReference type="NCBI Taxonomy" id="1612308"/>
    <lineage>
        <taxon>Bacteria</taxon>
        <taxon>Pseudomonadati</taxon>
        <taxon>Pseudomonadota</taxon>
        <taxon>Alphaproteobacteria</taxon>
        <taxon>Hyphomicrobiales</taxon>
        <taxon>Beijerinckiaceae</taxon>
        <taxon>Methylocapsa</taxon>
    </lineage>
</organism>
<feature type="transmembrane region" description="Helical" evidence="1">
    <location>
        <begin position="53"/>
        <end position="78"/>
    </location>
</feature>
<keyword evidence="1" id="KW-0472">Membrane</keyword>
<dbReference type="EMBL" id="FOSN01000009">
    <property type="protein sequence ID" value="SFK52505.1"/>
    <property type="molecule type" value="Genomic_DNA"/>
</dbReference>
<keyword evidence="1" id="KW-1133">Transmembrane helix</keyword>
<reference evidence="3 4" key="1">
    <citation type="submission" date="2016-10" db="EMBL/GenBank/DDBJ databases">
        <authorList>
            <person name="de Groot N.N."/>
        </authorList>
    </citation>
    <scope>NUCLEOTIDE SEQUENCE [LARGE SCALE GENOMIC DNA]</scope>
    <source>
        <strain evidence="3 4">NE2</strain>
    </source>
</reference>
<proteinExistence type="predicted"/>
<evidence type="ECO:0000313" key="3">
    <source>
        <dbReference type="EMBL" id="SFK52505.1"/>
    </source>
</evidence>
<keyword evidence="4" id="KW-1185">Reference proteome</keyword>